<dbReference type="AlphaFoldDB" id="A0A173LYH9"/>
<dbReference type="PANTHER" id="PTHR47053:SF1">
    <property type="entry name" value="MUREIN DD-ENDOPEPTIDASE MEPH-RELATED"/>
    <property type="match status" value="1"/>
</dbReference>
<keyword evidence="4" id="KW-0788">Thiol protease</keyword>
<feature type="region of interest" description="Disordered" evidence="5">
    <location>
        <begin position="1"/>
        <end position="24"/>
    </location>
</feature>
<evidence type="ECO:0000256" key="1">
    <source>
        <dbReference type="ARBA" id="ARBA00007074"/>
    </source>
</evidence>
<name>A0A173LYH9_9MICO</name>
<dbReference type="InterPro" id="IPR051202">
    <property type="entry name" value="Peptidase_C40"/>
</dbReference>
<evidence type="ECO:0000313" key="9">
    <source>
        <dbReference type="Proteomes" id="UP000243847"/>
    </source>
</evidence>
<proteinExistence type="inferred from homology"/>
<dbReference type="PANTHER" id="PTHR47053">
    <property type="entry name" value="MUREIN DD-ENDOPEPTIDASE MEPH-RELATED"/>
    <property type="match status" value="1"/>
</dbReference>
<accession>A0A173LYH9</accession>
<feature type="compositionally biased region" description="Basic and acidic residues" evidence="5">
    <location>
        <begin position="54"/>
        <end position="63"/>
    </location>
</feature>
<evidence type="ECO:0000313" key="8">
    <source>
        <dbReference type="EMBL" id="BAU99571.1"/>
    </source>
</evidence>
<dbReference type="EMBL" id="AP017457">
    <property type="protein sequence ID" value="BAU99571.1"/>
    <property type="molecule type" value="Genomic_DNA"/>
</dbReference>
<dbReference type="PROSITE" id="PS51935">
    <property type="entry name" value="NLPC_P60"/>
    <property type="match status" value="1"/>
</dbReference>
<protein>
    <submittedName>
        <fullName evidence="8">Peptidase C40 family protein</fullName>
    </submittedName>
</protein>
<evidence type="ECO:0000256" key="3">
    <source>
        <dbReference type="ARBA" id="ARBA00022801"/>
    </source>
</evidence>
<dbReference type="Proteomes" id="UP000243847">
    <property type="component" value="Chromosome sequence1"/>
</dbReference>
<evidence type="ECO:0000256" key="6">
    <source>
        <dbReference type="SAM" id="Phobius"/>
    </source>
</evidence>
<keyword evidence="3" id="KW-0378">Hydrolase</keyword>
<dbReference type="GO" id="GO:0008234">
    <property type="term" value="F:cysteine-type peptidase activity"/>
    <property type="evidence" value="ECO:0007669"/>
    <property type="project" value="UniProtKB-KW"/>
</dbReference>
<keyword evidence="6" id="KW-0812">Transmembrane</keyword>
<dbReference type="KEGG" id="amin:AUMI_110290"/>
<evidence type="ECO:0000256" key="2">
    <source>
        <dbReference type="ARBA" id="ARBA00022670"/>
    </source>
</evidence>
<feature type="compositionally biased region" description="Basic residues" evidence="5">
    <location>
        <begin position="11"/>
        <end position="24"/>
    </location>
</feature>
<feature type="region of interest" description="Disordered" evidence="5">
    <location>
        <begin position="43"/>
        <end position="64"/>
    </location>
</feature>
<dbReference type="SUPFAM" id="SSF54001">
    <property type="entry name" value="Cysteine proteinases"/>
    <property type="match status" value="1"/>
</dbReference>
<dbReference type="InterPro" id="IPR000064">
    <property type="entry name" value="NLP_P60_dom"/>
</dbReference>
<dbReference type="GO" id="GO:0006508">
    <property type="term" value="P:proteolysis"/>
    <property type="evidence" value="ECO:0007669"/>
    <property type="project" value="UniProtKB-KW"/>
</dbReference>
<dbReference type="Pfam" id="PF00877">
    <property type="entry name" value="NLPC_P60"/>
    <property type="match status" value="1"/>
</dbReference>
<evidence type="ECO:0000256" key="4">
    <source>
        <dbReference type="ARBA" id="ARBA00022807"/>
    </source>
</evidence>
<feature type="domain" description="NlpC/P60" evidence="7">
    <location>
        <begin position="163"/>
        <end position="275"/>
    </location>
</feature>
<feature type="compositionally biased region" description="Basic and acidic residues" evidence="5">
    <location>
        <begin position="1"/>
        <end position="10"/>
    </location>
</feature>
<evidence type="ECO:0000256" key="5">
    <source>
        <dbReference type="SAM" id="MobiDB-lite"/>
    </source>
</evidence>
<evidence type="ECO:0000259" key="7">
    <source>
        <dbReference type="PROSITE" id="PS51935"/>
    </source>
</evidence>
<organism evidence="8 9">
    <name type="scientific">Aurantimicrobium minutum</name>
    <dbReference type="NCBI Taxonomy" id="708131"/>
    <lineage>
        <taxon>Bacteria</taxon>
        <taxon>Bacillati</taxon>
        <taxon>Actinomycetota</taxon>
        <taxon>Actinomycetes</taxon>
        <taxon>Micrococcales</taxon>
        <taxon>Microbacteriaceae</taxon>
        <taxon>Aurantimicrobium</taxon>
    </lineage>
</organism>
<gene>
    <name evidence="8" type="ORF">AUMI_110290</name>
</gene>
<comment type="similarity">
    <text evidence="1">Belongs to the peptidase C40 family.</text>
</comment>
<dbReference type="Gene3D" id="3.90.1720.10">
    <property type="entry name" value="endopeptidase domain like (from Nostoc punctiforme)"/>
    <property type="match status" value="1"/>
</dbReference>
<reference evidence="8 9" key="1">
    <citation type="journal article" date="2016" name="Genome Announc.">
        <title>Complete Genome Sequence of Aurantimicrobium minutum Type Strain KNCT, a Planktonic Ultramicrobacterium Isolated from River Water.</title>
        <authorList>
            <person name="Nakai R."/>
            <person name="Fujisawa T."/>
            <person name="Nakamura Y."/>
            <person name="Nishide H."/>
            <person name="Uchiyama I."/>
            <person name="Baba T."/>
            <person name="Toyoda A."/>
            <person name="Fujiyama A."/>
            <person name="Naganuma T."/>
            <person name="Niki H."/>
        </authorList>
    </citation>
    <scope>NUCLEOTIDE SEQUENCE [LARGE SCALE GENOMIC DNA]</scope>
    <source>
        <strain evidence="8 9">KNC</strain>
    </source>
</reference>
<feature type="transmembrane region" description="Helical" evidence="6">
    <location>
        <begin position="69"/>
        <end position="92"/>
    </location>
</feature>
<keyword evidence="2" id="KW-0645">Protease</keyword>
<keyword evidence="6" id="KW-1133">Transmembrane helix</keyword>
<keyword evidence="6" id="KW-0472">Membrane</keyword>
<sequence>MAELGNDKIMSRRARKLANKKSFKKSARSAFSSVKESATSAMAVASQAVTPSQDRTKPRERRSFSNSGLFRAGVMTVAAGIVATIAIPAYAFNPETRDQELLENTASTVYQRSTGQDAEVSADAASITAGRDGYAITAASRAATNVSGGSSYASVMANPPNPNFSLAGIFAEGMKYIGTPYVYAGSSPAGFDCSGFTMYVYGTFGVSLPHNSQSQAAMGTPISEADAQPGDIVWMPGHVGLWGGPGMILDAPVPGGTVQLRKIWTSDYRIIRIGI</sequence>
<dbReference type="InterPro" id="IPR038765">
    <property type="entry name" value="Papain-like_cys_pep_sf"/>
</dbReference>